<name>A0ABN1J543_9CLOT</name>
<reference evidence="1 2" key="1">
    <citation type="journal article" date="2019" name="Int. J. Syst. Evol. Microbiol.">
        <title>The Global Catalogue of Microorganisms (GCM) 10K type strain sequencing project: providing services to taxonomists for standard genome sequencing and annotation.</title>
        <authorList>
            <consortium name="The Broad Institute Genomics Platform"/>
            <consortium name="The Broad Institute Genome Sequencing Center for Infectious Disease"/>
            <person name="Wu L."/>
            <person name="Ma J."/>
        </authorList>
    </citation>
    <scope>NUCLEOTIDE SEQUENCE [LARGE SCALE GENOMIC DNA]</scope>
    <source>
        <strain evidence="1 2">JCM 1405</strain>
    </source>
</reference>
<keyword evidence="2" id="KW-1185">Reference proteome</keyword>
<dbReference type="Pfam" id="PF13483">
    <property type="entry name" value="Lactamase_B_3"/>
    <property type="match status" value="1"/>
</dbReference>
<evidence type="ECO:0000313" key="1">
    <source>
        <dbReference type="EMBL" id="GAA0728516.1"/>
    </source>
</evidence>
<dbReference type="InterPro" id="IPR036866">
    <property type="entry name" value="RibonucZ/Hydroxyglut_hydro"/>
</dbReference>
<dbReference type="EMBL" id="BAAACF010000003">
    <property type="protein sequence ID" value="GAA0728516.1"/>
    <property type="molecule type" value="Genomic_DNA"/>
</dbReference>
<dbReference type="RefSeq" id="WP_343770546.1">
    <property type="nucleotide sequence ID" value="NZ_BAAACF010000003.1"/>
</dbReference>
<proteinExistence type="predicted"/>
<comment type="caution">
    <text evidence="1">The sequence shown here is derived from an EMBL/GenBank/DDBJ whole genome shotgun (WGS) entry which is preliminary data.</text>
</comment>
<organism evidence="1 2">
    <name type="scientific">Clostridium malenominatum</name>
    <dbReference type="NCBI Taxonomy" id="1539"/>
    <lineage>
        <taxon>Bacteria</taxon>
        <taxon>Bacillati</taxon>
        <taxon>Bacillota</taxon>
        <taxon>Clostridia</taxon>
        <taxon>Eubacteriales</taxon>
        <taxon>Clostridiaceae</taxon>
        <taxon>Clostridium</taxon>
    </lineage>
</organism>
<protein>
    <submittedName>
        <fullName evidence="1">MBL fold metallo-hydrolase</fullName>
    </submittedName>
</protein>
<dbReference type="Gene3D" id="3.60.15.10">
    <property type="entry name" value="Ribonuclease Z/Hydroxyacylglutathione hydrolase-like"/>
    <property type="match status" value="1"/>
</dbReference>
<accession>A0ABN1J543</accession>
<evidence type="ECO:0000313" key="2">
    <source>
        <dbReference type="Proteomes" id="UP001500339"/>
    </source>
</evidence>
<sequence>MIITWLGHSSFLLEDSNGFKILTDPFDTSIGYEVFKGEVDVVTISHGHFDHNYKANINSEKTRIIEDVGSFSVESVRINGTHSFHDNAQGTKRGNNIIYTIEMEGLKLCHLGDLGHILSQDQLNQIGNVDILLIPIGGNYTINAKEAYKLTNIIKSNIVIPMHYKTPDLSFPLDGLEYFIKYMKKAEGIKGTSFSISKEDIENFDEDLIILDYK</sequence>
<dbReference type="SUPFAM" id="SSF56281">
    <property type="entry name" value="Metallo-hydrolase/oxidoreductase"/>
    <property type="match status" value="1"/>
</dbReference>
<dbReference type="Proteomes" id="UP001500339">
    <property type="component" value="Unassembled WGS sequence"/>
</dbReference>
<dbReference type="PANTHER" id="PTHR42967">
    <property type="entry name" value="METAL DEPENDENT HYDROLASE"/>
    <property type="match status" value="1"/>
</dbReference>
<gene>
    <name evidence="1" type="ORF">GCM10008905_27490</name>
</gene>
<dbReference type="PANTHER" id="PTHR42967:SF1">
    <property type="entry name" value="MBL FOLD METALLO-HYDROLASE"/>
    <property type="match status" value="1"/>
</dbReference>